<proteinExistence type="predicted"/>
<evidence type="ECO:0000256" key="2">
    <source>
        <dbReference type="SAM" id="MobiDB-lite"/>
    </source>
</evidence>
<sequence length="669" mass="74870">MNHPSIPNQLPPNPLPSTPAGTTNPTTGAGDTPPETHHHFTSPRALSVITGHTESVSCIALCGEFIITASHGKEIMVWQQPDLRPFTKFGDGGGSVKALVTVGTLVFTAHQDSKIRVWRVSRNLENVFKLVDTLPTTKDYLGKFMKNSNYIQTRRHHKNLWIEHSDTISCLSVHNGFIYSGSWDRTLKIWRLTDFKCLESVRAHDDAINALTASKGTVFSASADGKIKAWGRLESQRSQESESSEGAHFLKGVLEGHKDVSINSVVVSGDGTVVYGGGSDGYVMGWMVDSWIRVFEMGAHKMSILCMCMKGEILCTGSSDRSIGVWKREVKGLTKIGVMMGHEGPIRCLQVSPSSVGGGFLVYSGSLDKRTWNNVDLPWEERFCISVGIPWEKVVNAKKYAHCYDNVLKWNDSAGESTFSEAKKRFWAQINDIPADIPQPDPDMYDEEIDWNPKIDPELVKELDLAYFNPDEAEKLAGYNATNRNDGFIPGCIIGLNDNKNDNWDCLNKSKNKNISDPWEQGVTQDDREIKDAHQVSANSSWNKNATWEDAARNSGNNETSWGMGATNSNSWHHNQYRVQRVDGYSKNSWTPKETGWQNSNNSYTNTSRGTQQYQATNRQRGNYRDFTSFGRGSNNSCRKREGGQECTTSYKSARVQSDDYRGSHQYRR</sequence>
<dbReference type="AlphaFoldDB" id="A0AAP0DKI2"/>
<dbReference type="PANTHER" id="PTHR22844">
    <property type="entry name" value="F-BOX AND WD40 DOMAIN PROTEIN"/>
    <property type="match status" value="1"/>
</dbReference>
<feature type="compositionally biased region" description="Polar residues" evidence="2">
    <location>
        <begin position="646"/>
        <end position="656"/>
    </location>
</feature>
<evidence type="ECO:0000313" key="4">
    <source>
        <dbReference type="Proteomes" id="UP001408789"/>
    </source>
</evidence>
<name>A0AAP0DKI2_9ASTR</name>
<reference evidence="3 4" key="1">
    <citation type="submission" date="2024-04" db="EMBL/GenBank/DDBJ databases">
        <title>The reference genome of an endangered Asteraceae, Deinandra increscens subsp. villosa, native to the Central Coast of California.</title>
        <authorList>
            <person name="Guilliams M."/>
            <person name="Hasenstab-Lehman K."/>
            <person name="Meyer R."/>
            <person name="Mcevoy S."/>
        </authorList>
    </citation>
    <scope>NUCLEOTIDE SEQUENCE [LARGE SCALE GENOMIC DNA]</scope>
    <source>
        <tissue evidence="3">Leaf</tissue>
    </source>
</reference>
<dbReference type="EMBL" id="JBCNJP010000008">
    <property type="protein sequence ID" value="KAK9074342.1"/>
    <property type="molecule type" value="Genomic_DNA"/>
</dbReference>
<feature type="repeat" description="WD" evidence="1">
    <location>
        <begin position="161"/>
        <end position="200"/>
    </location>
</feature>
<accession>A0AAP0DKI2</accession>
<organism evidence="3 4">
    <name type="scientific">Deinandra increscens subsp. villosa</name>
    <dbReference type="NCBI Taxonomy" id="3103831"/>
    <lineage>
        <taxon>Eukaryota</taxon>
        <taxon>Viridiplantae</taxon>
        <taxon>Streptophyta</taxon>
        <taxon>Embryophyta</taxon>
        <taxon>Tracheophyta</taxon>
        <taxon>Spermatophyta</taxon>
        <taxon>Magnoliopsida</taxon>
        <taxon>eudicotyledons</taxon>
        <taxon>Gunneridae</taxon>
        <taxon>Pentapetalae</taxon>
        <taxon>asterids</taxon>
        <taxon>campanulids</taxon>
        <taxon>Asterales</taxon>
        <taxon>Asteraceae</taxon>
        <taxon>Asteroideae</taxon>
        <taxon>Heliantheae alliance</taxon>
        <taxon>Madieae</taxon>
        <taxon>Madiinae</taxon>
        <taxon>Deinandra</taxon>
    </lineage>
</organism>
<feature type="compositionally biased region" description="Polar residues" evidence="2">
    <location>
        <begin position="591"/>
        <end position="621"/>
    </location>
</feature>
<feature type="region of interest" description="Disordered" evidence="2">
    <location>
        <begin position="1"/>
        <end position="40"/>
    </location>
</feature>
<dbReference type="Proteomes" id="UP001408789">
    <property type="component" value="Unassembled WGS sequence"/>
</dbReference>
<dbReference type="InterPro" id="IPR045182">
    <property type="entry name" value="JINGUBANG-like"/>
</dbReference>
<dbReference type="PROSITE" id="PS50082">
    <property type="entry name" value="WD_REPEATS_2"/>
    <property type="match status" value="2"/>
</dbReference>
<feature type="repeat" description="WD" evidence="1">
    <location>
        <begin position="201"/>
        <end position="230"/>
    </location>
</feature>
<dbReference type="InterPro" id="IPR015943">
    <property type="entry name" value="WD40/YVTN_repeat-like_dom_sf"/>
</dbReference>
<evidence type="ECO:0000256" key="1">
    <source>
        <dbReference type="PROSITE-ProRule" id="PRU00221"/>
    </source>
</evidence>
<gene>
    <name evidence="3" type="ORF">SSX86_006940</name>
</gene>
<dbReference type="InterPro" id="IPR036322">
    <property type="entry name" value="WD40_repeat_dom_sf"/>
</dbReference>
<dbReference type="SMART" id="SM00320">
    <property type="entry name" value="WD40"/>
    <property type="match status" value="7"/>
</dbReference>
<dbReference type="Pfam" id="PF00400">
    <property type="entry name" value="WD40"/>
    <property type="match status" value="5"/>
</dbReference>
<feature type="region of interest" description="Disordered" evidence="2">
    <location>
        <begin position="591"/>
        <end position="669"/>
    </location>
</feature>
<dbReference type="InterPro" id="IPR001680">
    <property type="entry name" value="WD40_rpt"/>
</dbReference>
<dbReference type="SUPFAM" id="SSF50978">
    <property type="entry name" value="WD40 repeat-like"/>
    <property type="match status" value="1"/>
</dbReference>
<dbReference type="Gene3D" id="2.130.10.10">
    <property type="entry name" value="YVTN repeat-like/Quinoprotein amine dehydrogenase"/>
    <property type="match status" value="3"/>
</dbReference>
<keyword evidence="4" id="KW-1185">Reference proteome</keyword>
<protein>
    <submittedName>
        <fullName evidence="3">Uncharacterized protein</fullName>
    </submittedName>
</protein>
<dbReference type="PANTHER" id="PTHR22844:SF340">
    <property type="entry name" value="OS01G0946100 PROTEIN"/>
    <property type="match status" value="1"/>
</dbReference>
<comment type="caution">
    <text evidence="3">The sequence shown here is derived from an EMBL/GenBank/DDBJ whole genome shotgun (WGS) entry which is preliminary data.</text>
</comment>
<dbReference type="FunFam" id="2.130.10.10:FF:000775">
    <property type="entry name" value="BnaA09g28200D protein"/>
    <property type="match status" value="1"/>
</dbReference>
<evidence type="ECO:0000313" key="3">
    <source>
        <dbReference type="EMBL" id="KAK9074342.1"/>
    </source>
</evidence>
<keyword evidence="1" id="KW-0853">WD repeat</keyword>
<feature type="compositionally biased region" description="Low complexity" evidence="2">
    <location>
        <begin position="18"/>
        <end position="33"/>
    </location>
</feature>